<reference evidence="4 5" key="1">
    <citation type="submission" date="2023-06" db="EMBL/GenBank/DDBJ databases">
        <title>Marinobacter azerbaijanicus a moderately halophilic, isolated from Urmia Lake in Azerbaijan region of Iran.</title>
        <authorList>
            <person name="Sanchez-Porro C."/>
            <person name="Aghdam E.M."/>
            <person name="Saheb S.M."/>
            <person name="Tarhriz V."/>
            <person name="Kazemi E."/>
            <person name="Ammozegar M.A."/>
            <person name="Ventosa A."/>
            <person name="Hejazi M.S."/>
        </authorList>
    </citation>
    <scope>NUCLEOTIDE SEQUENCE [LARGE SCALE GENOMIC DNA]</scope>
    <source>
        <strain evidence="4 5">TBZ242</strain>
    </source>
</reference>
<evidence type="ECO:0000256" key="2">
    <source>
        <dbReference type="ARBA" id="ARBA00023186"/>
    </source>
</evidence>
<dbReference type="Proteomes" id="UP001227964">
    <property type="component" value="Unassembled WGS sequence"/>
</dbReference>
<keyword evidence="2" id="KW-0143">Chaperone</keyword>
<name>A0ABT7IJG5_9GAMM</name>
<evidence type="ECO:0000313" key="4">
    <source>
        <dbReference type="EMBL" id="MDL0433902.1"/>
    </source>
</evidence>
<sequence length="156" mass="17213">MINKTDLVDEPTIARLEQAVLLPGSRHVRASQAALPADFVVWPAASETPMFRRVRSGPSPATSIEALGLETLSWKRAGAVDMNALSALLHDMPRQILRFKGVVQLGDGSVLALQRAAGRLTSRELENWSKGESQLVFIGEDSPSLWEWLTQRLDRL</sequence>
<evidence type="ECO:0000256" key="1">
    <source>
        <dbReference type="ARBA" id="ARBA00022741"/>
    </source>
</evidence>
<organism evidence="4 5">
    <name type="scientific">Marinobacter azerbaijanicus</name>
    <dbReference type="NCBI Taxonomy" id="3050455"/>
    <lineage>
        <taxon>Bacteria</taxon>
        <taxon>Pseudomonadati</taxon>
        <taxon>Pseudomonadota</taxon>
        <taxon>Gammaproteobacteria</taxon>
        <taxon>Pseudomonadales</taxon>
        <taxon>Marinobacteraceae</taxon>
        <taxon>Marinobacter</taxon>
    </lineage>
</organism>
<dbReference type="EMBL" id="JASSVS010000024">
    <property type="protein sequence ID" value="MDL0433902.1"/>
    <property type="molecule type" value="Genomic_DNA"/>
</dbReference>
<dbReference type="Pfam" id="PF07683">
    <property type="entry name" value="CobW_C"/>
    <property type="match status" value="1"/>
</dbReference>
<feature type="domain" description="CobW C-terminal" evidence="3">
    <location>
        <begin position="69"/>
        <end position="150"/>
    </location>
</feature>
<dbReference type="SMART" id="SM00833">
    <property type="entry name" value="CobW_C"/>
    <property type="match status" value="1"/>
</dbReference>
<comment type="caution">
    <text evidence="4">The sequence shown here is derived from an EMBL/GenBank/DDBJ whole genome shotgun (WGS) entry which is preliminary data.</text>
</comment>
<evidence type="ECO:0000259" key="3">
    <source>
        <dbReference type="SMART" id="SM00833"/>
    </source>
</evidence>
<accession>A0ABT7IJG5</accession>
<keyword evidence="5" id="KW-1185">Reference proteome</keyword>
<dbReference type="RefSeq" id="WP_285393953.1">
    <property type="nucleotide sequence ID" value="NZ_JASSVS010000024.1"/>
</dbReference>
<evidence type="ECO:0000313" key="5">
    <source>
        <dbReference type="Proteomes" id="UP001227964"/>
    </source>
</evidence>
<dbReference type="InterPro" id="IPR011629">
    <property type="entry name" value="CobW-like_C"/>
</dbReference>
<gene>
    <name evidence="4" type="ORF">QPM17_22430</name>
</gene>
<proteinExistence type="predicted"/>
<protein>
    <submittedName>
        <fullName evidence="4">GTP-binding protein</fullName>
    </submittedName>
</protein>
<dbReference type="InterPro" id="IPR036627">
    <property type="entry name" value="CobW-likC_sf"/>
</dbReference>
<dbReference type="Gene3D" id="3.30.1220.10">
    <property type="entry name" value="CobW-like, C-terminal domain"/>
    <property type="match status" value="1"/>
</dbReference>
<dbReference type="SUPFAM" id="SSF90002">
    <property type="entry name" value="Hypothetical protein YjiA, C-terminal domain"/>
    <property type="match status" value="1"/>
</dbReference>
<keyword evidence="1" id="KW-0547">Nucleotide-binding</keyword>